<dbReference type="EMBL" id="JBHUIJ010000013">
    <property type="protein sequence ID" value="MFD2238062.1"/>
    <property type="molecule type" value="Genomic_DNA"/>
</dbReference>
<evidence type="ECO:0000313" key="3">
    <source>
        <dbReference type="Proteomes" id="UP001597371"/>
    </source>
</evidence>
<sequence length="580" mass="62003">MPTPEKPQLGIDAARFEIVKNALLSAAEEMKIVLAKTAYSPLLKMAGDYSCGIFDARGNMVAQGPDLPIHLGSMPDAVRSVVRAFPSPRDGDVFIHNDPYHGGSHLPDVNVVMPVFVGERLIAYGCVRAHWPDIGSATPGSYGAVTEIYGEGLRMPPVRIYVDGEPDPNVEALILANVRAPSERLGDLRAQVAANRRAAERLRNLAAKYGVDELLRVMDRILDYSETMMRAAIRRLPDGTSTFVDTIDGDGILEPGETMDACFTVKVRVTKRDDTLLVDFDGSDPRVKGPMNAPLTVTRSGVFAALKMILDPNSLIPPNSGAWRSVEVRAPEGSVVNAQEPAAVTYANHEMSARVGDMIFAAMYAMAPGNVPAASHGTGGVVVFGGIDYRTEQTFISYEVTKGGFGARPVKDGMNGVATPVGNMMNTPVEILEMSFPLRVEEYALAPDSGGAGTWRGGLGVRRAWRILEREVHCATCADRNQTAPFGLAGGKEGGLSAISLEMPDGTTRAMQGKGAFLAPAGSRLVFQVAGAGGYGDPAGRDPELIRRDVEAGYVTREAARRDYGANWESRAAIDPIAAE</sequence>
<reference evidence="3" key="1">
    <citation type="journal article" date="2019" name="Int. J. Syst. Evol. Microbiol.">
        <title>The Global Catalogue of Microorganisms (GCM) 10K type strain sequencing project: providing services to taxonomists for standard genome sequencing and annotation.</title>
        <authorList>
            <consortium name="The Broad Institute Genomics Platform"/>
            <consortium name="The Broad Institute Genome Sequencing Center for Infectious Disease"/>
            <person name="Wu L."/>
            <person name="Ma J."/>
        </authorList>
    </citation>
    <scope>NUCLEOTIDE SEQUENCE [LARGE SCALE GENOMIC DNA]</scope>
    <source>
        <strain evidence="3">ZS-35-S2</strain>
    </source>
</reference>
<dbReference type="InterPro" id="IPR003692">
    <property type="entry name" value="Hydantoinase_B"/>
</dbReference>
<feature type="domain" description="Hydantoinase B/oxoprolinase" evidence="1">
    <location>
        <begin position="12"/>
        <end position="538"/>
    </location>
</feature>
<protein>
    <submittedName>
        <fullName evidence="2">Hydantoinase B/oxoprolinase family protein</fullName>
    </submittedName>
</protein>
<accession>A0ABW5CMS3</accession>
<dbReference type="InterPro" id="IPR045079">
    <property type="entry name" value="Oxoprolinase-like"/>
</dbReference>
<evidence type="ECO:0000259" key="1">
    <source>
        <dbReference type="Pfam" id="PF02538"/>
    </source>
</evidence>
<proteinExistence type="predicted"/>
<evidence type="ECO:0000313" key="2">
    <source>
        <dbReference type="EMBL" id="MFD2238062.1"/>
    </source>
</evidence>
<dbReference type="Proteomes" id="UP001597371">
    <property type="component" value="Unassembled WGS sequence"/>
</dbReference>
<organism evidence="2 3">
    <name type="scientific">Aureimonas populi</name>
    <dbReference type="NCBI Taxonomy" id="1701758"/>
    <lineage>
        <taxon>Bacteria</taxon>
        <taxon>Pseudomonadati</taxon>
        <taxon>Pseudomonadota</taxon>
        <taxon>Alphaproteobacteria</taxon>
        <taxon>Hyphomicrobiales</taxon>
        <taxon>Aurantimonadaceae</taxon>
        <taxon>Aureimonas</taxon>
    </lineage>
</organism>
<name>A0ABW5CMS3_9HYPH</name>
<keyword evidence="3" id="KW-1185">Reference proteome</keyword>
<dbReference type="Pfam" id="PF02538">
    <property type="entry name" value="Hydantoinase_B"/>
    <property type="match status" value="1"/>
</dbReference>
<gene>
    <name evidence="2" type="ORF">ACFSKQ_11390</name>
</gene>
<dbReference type="PANTHER" id="PTHR11365:SF23">
    <property type="entry name" value="HYPOTHETICAL 5-OXOPROLINASE (EUROFUNG)-RELATED"/>
    <property type="match status" value="1"/>
</dbReference>
<comment type="caution">
    <text evidence="2">The sequence shown here is derived from an EMBL/GenBank/DDBJ whole genome shotgun (WGS) entry which is preliminary data.</text>
</comment>
<dbReference type="PANTHER" id="PTHR11365">
    <property type="entry name" value="5-OXOPROLINASE RELATED"/>
    <property type="match status" value="1"/>
</dbReference>
<dbReference type="RefSeq" id="WP_209739160.1">
    <property type="nucleotide sequence ID" value="NZ_CP072611.1"/>
</dbReference>